<reference evidence="12" key="1">
    <citation type="journal article" date="2010" name="Genome Biol.">
        <title>Genome sequence of the necrotrophic plant pathogen Pythium ultimum reveals original pathogenicity mechanisms and effector repertoire.</title>
        <authorList>
            <person name="Levesque C.A."/>
            <person name="Brouwer H."/>
            <person name="Cano L."/>
            <person name="Hamilton J.P."/>
            <person name="Holt C."/>
            <person name="Huitema E."/>
            <person name="Raffaele S."/>
            <person name="Robideau G.P."/>
            <person name="Thines M."/>
            <person name="Win J."/>
            <person name="Zerillo M.M."/>
            <person name="Beakes G.W."/>
            <person name="Boore J.L."/>
            <person name="Busam D."/>
            <person name="Dumas B."/>
            <person name="Ferriera S."/>
            <person name="Fuerstenberg S.I."/>
            <person name="Gachon C.M."/>
            <person name="Gaulin E."/>
            <person name="Govers F."/>
            <person name="Grenville-Briggs L."/>
            <person name="Horner N."/>
            <person name="Hostetler J."/>
            <person name="Jiang R.H."/>
            <person name="Johnson J."/>
            <person name="Krajaejun T."/>
            <person name="Lin H."/>
            <person name="Meijer H.J."/>
            <person name="Moore B."/>
            <person name="Morris P."/>
            <person name="Phuntmart V."/>
            <person name="Puiu D."/>
            <person name="Shetty J."/>
            <person name="Stajich J.E."/>
            <person name="Tripathy S."/>
            <person name="Wawra S."/>
            <person name="van West P."/>
            <person name="Whitty B.R."/>
            <person name="Coutinho P.M."/>
            <person name="Henrissat B."/>
            <person name="Martin F."/>
            <person name="Thomas P.D."/>
            <person name="Tyler B.M."/>
            <person name="De Vries R.P."/>
            <person name="Kamoun S."/>
            <person name="Yandell M."/>
            <person name="Tisserat N."/>
            <person name="Buell C.R."/>
        </authorList>
    </citation>
    <scope>NUCLEOTIDE SEQUENCE</scope>
    <source>
        <strain evidence="12">DAOM:BR144</strain>
    </source>
</reference>
<organism evidence="11 12">
    <name type="scientific">Globisporangium ultimum (strain ATCC 200006 / CBS 805.95 / DAOM BR144)</name>
    <name type="common">Pythium ultimum</name>
    <dbReference type="NCBI Taxonomy" id="431595"/>
    <lineage>
        <taxon>Eukaryota</taxon>
        <taxon>Sar</taxon>
        <taxon>Stramenopiles</taxon>
        <taxon>Oomycota</taxon>
        <taxon>Peronosporomycetes</taxon>
        <taxon>Pythiales</taxon>
        <taxon>Pythiaceae</taxon>
        <taxon>Globisporangium</taxon>
    </lineage>
</organism>
<dbReference type="InterPro" id="IPR014710">
    <property type="entry name" value="RmlC-like_jellyroll"/>
</dbReference>
<evidence type="ECO:0000313" key="11">
    <source>
        <dbReference type="EnsemblProtists" id="PYU1_T009345"/>
    </source>
</evidence>
<keyword evidence="6 8" id="KW-0456">Lyase</keyword>
<feature type="compositionally biased region" description="Basic and acidic residues" evidence="9">
    <location>
        <begin position="371"/>
        <end position="387"/>
    </location>
</feature>
<feature type="binding site" evidence="8">
    <location>
        <position position="328"/>
    </location>
    <ligand>
        <name>Zn(2+)</name>
        <dbReference type="ChEBI" id="CHEBI:29105"/>
    </ligand>
</feature>
<dbReference type="NCBIfam" id="TIGR01691">
    <property type="entry name" value="enolase-ppase"/>
    <property type="match status" value="1"/>
</dbReference>
<dbReference type="EC" id="4.2.1.109" evidence="8"/>
<dbReference type="SUPFAM" id="SSF51182">
    <property type="entry name" value="RmlC-like cupins"/>
    <property type="match status" value="1"/>
</dbReference>
<dbReference type="HOGENOM" id="CLU_023273_3_0_1"/>
<evidence type="ECO:0000259" key="10">
    <source>
        <dbReference type="SMART" id="SM01007"/>
    </source>
</evidence>
<dbReference type="Proteomes" id="UP000019132">
    <property type="component" value="Unassembled WGS sequence"/>
</dbReference>
<dbReference type="SFLD" id="SFLDF00044">
    <property type="entry name" value="enolase-phosphatase"/>
    <property type="match status" value="1"/>
</dbReference>
<dbReference type="eggNOG" id="KOG2630">
    <property type="taxonomic scope" value="Eukaryota"/>
</dbReference>
<reference evidence="12" key="2">
    <citation type="submission" date="2010-04" db="EMBL/GenBank/DDBJ databases">
        <authorList>
            <person name="Buell R."/>
            <person name="Hamilton J."/>
            <person name="Hostetler J."/>
        </authorList>
    </citation>
    <scope>NUCLEOTIDE SEQUENCE [LARGE SCALE GENOMIC DNA]</scope>
    <source>
        <strain evidence="12">DAOM:BR144</strain>
    </source>
</reference>
<accession>K3WWJ7</accession>
<feature type="binding site" evidence="8">
    <location>
        <position position="255"/>
    </location>
    <ligand>
        <name>Zn(2+)</name>
        <dbReference type="ChEBI" id="CHEBI:29105"/>
    </ligand>
</feature>
<dbReference type="InterPro" id="IPR011051">
    <property type="entry name" value="RmlC_Cupin_sf"/>
</dbReference>
<comment type="function">
    <text evidence="8">Catalyzes the dehydration of methylthioribulose-1-phosphate (MTRu-1-P) into 2,3-diketo-5-methylthiopentyl-1-phosphate (DK-MTP-1-P).</text>
</comment>
<evidence type="ECO:0000256" key="7">
    <source>
        <dbReference type="ARBA" id="ARBA00023268"/>
    </source>
</evidence>
<dbReference type="FunFam" id="3.40.50.1000:FF:000207">
    <property type="entry name" value="2,3-diketo-5-methylthio-1-phosphopentane phosphatase"/>
    <property type="match status" value="1"/>
</dbReference>
<dbReference type="InterPro" id="IPR023943">
    <property type="entry name" value="Enolase-ppase_E1"/>
</dbReference>
<dbReference type="STRING" id="431595.K3WWJ7"/>
<dbReference type="NCBIfam" id="TIGR01549">
    <property type="entry name" value="HAD-SF-IA-v1"/>
    <property type="match status" value="1"/>
</dbReference>
<dbReference type="InterPro" id="IPR006439">
    <property type="entry name" value="HAD-SF_hydro_IA"/>
</dbReference>
<evidence type="ECO:0000256" key="8">
    <source>
        <dbReference type="HAMAP-Rule" id="MF_03116"/>
    </source>
</evidence>
<keyword evidence="12" id="KW-1185">Reference proteome</keyword>
<dbReference type="InterPro" id="IPR001303">
    <property type="entry name" value="Aldolase_II/adducin_N"/>
</dbReference>
<dbReference type="Gene3D" id="3.40.50.1000">
    <property type="entry name" value="HAD superfamily/HAD-like"/>
    <property type="match status" value="1"/>
</dbReference>
<reference evidence="11" key="3">
    <citation type="submission" date="2015-02" db="UniProtKB">
        <authorList>
            <consortium name="EnsemblProtists"/>
        </authorList>
    </citation>
    <scope>IDENTIFICATION</scope>
    <source>
        <strain evidence="11">DAOM BR144</strain>
    </source>
</reference>
<evidence type="ECO:0000313" key="12">
    <source>
        <dbReference type="Proteomes" id="UP000019132"/>
    </source>
</evidence>
<dbReference type="InterPro" id="IPR023214">
    <property type="entry name" value="HAD_sf"/>
</dbReference>
<dbReference type="HAMAP" id="MF_03116">
    <property type="entry name" value="Salvage_MtnB_euk"/>
    <property type="match status" value="1"/>
</dbReference>
<comment type="catalytic activity">
    <reaction evidence="8">
        <text>5-(methylsulfanyl)-D-ribulose 1-phosphate = 5-methylsulfanyl-2,3-dioxopentyl phosphate + H2O</text>
        <dbReference type="Rhea" id="RHEA:15549"/>
        <dbReference type="ChEBI" id="CHEBI:15377"/>
        <dbReference type="ChEBI" id="CHEBI:58548"/>
        <dbReference type="ChEBI" id="CHEBI:58828"/>
        <dbReference type="EC" id="4.2.1.109"/>
    </reaction>
</comment>
<dbReference type="SFLD" id="SFLDG01133">
    <property type="entry name" value="C1.5.4:_Enolase-phosphatase_Li"/>
    <property type="match status" value="1"/>
</dbReference>
<dbReference type="GO" id="GO:0005737">
    <property type="term" value="C:cytoplasm"/>
    <property type="evidence" value="ECO:0007669"/>
    <property type="project" value="UniProtKB-SubCell"/>
</dbReference>
<feature type="active site" description="Proton donor/acceptor" evidence="8">
    <location>
        <position position="278"/>
    </location>
</feature>
<dbReference type="SUPFAM" id="SSF53639">
    <property type="entry name" value="AraD/HMP-PK domain-like"/>
    <property type="match status" value="1"/>
</dbReference>
<dbReference type="NCBIfam" id="TIGR03328">
    <property type="entry name" value="salvage_mtnB"/>
    <property type="match status" value="1"/>
</dbReference>
<dbReference type="VEuPathDB" id="FungiDB:PYU1_G009327"/>
<name>K3WWJ7_GLOUD</name>
<keyword evidence="2 8" id="KW-0479">Metal-binding</keyword>
<keyword evidence="8" id="KW-0963">Cytoplasm</keyword>
<dbReference type="PANTHER" id="PTHR20371:SF1">
    <property type="entry name" value="ENOLASE-PHOSPHATASE E1"/>
    <property type="match status" value="1"/>
</dbReference>
<dbReference type="CDD" id="cd01629">
    <property type="entry name" value="HAD_EP"/>
    <property type="match status" value="1"/>
</dbReference>
<dbReference type="GO" id="GO:0008270">
    <property type="term" value="F:zinc ion binding"/>
    <property type="evidence" value="ECO:0007669"/>
    <property type="project" value="UniProtKB-UniRule"/>
</dbReference>
<dbReference type="OMA" id="IPNGCHA"/>
<dbReference type="SFLD" id="SFLDS00003">
    <property type="entry name" value="Haloacid_Dehalogenase"/>
    <property type="match status" value="1"/>
</dbReference>
<dbReference type="InterPro" id="IPR027514">
    <property type="entry name" value="Salvage_MtnB_euk"/>
</dbReference>
<feature type="domain" description="Class II aldolase/adducin N-terminal" evidence="10">
    <location>
        <begin position="161"/>
        <end position="355"/>
    </location>
</feature>
<dbReference type="InterPro" id="IPR004313">
    <property type="entry name" value="ARD"/>
</dbReference>
<dbReference type="GO" id="GO:0046570">
    <property type="term" value="F:methylthioribulose 1-phosphate dehydratase activity"/>
    <property type="evidence" value="ECO:0007669"/>
    <property type="project" value="UniProtKB-UniRule"/>
</dbReference>
<keyword evidence="7" id="KW-0511">Multifunctional enzyme</keyword>
<keyword evidence="4 8" id="KW-0862">Zinc</keyword>
<dbReference type="EMBL" id="GL376622">
    <property type="status" value="NOT_ANNOTATED_CDS"/>
    <property type="molecule type" value="Genomic_DNA"/>
</dbReference>
<comment type="cofactor">
    <cofactor evidence="8">
        <name>Zn(2+)</name>
        <dbReference type="ChEBI" id="CHEBI:29105"/>
    </cofactor>
    <text evidence="8">Binds 1 zinc ion per subunit.</text>
</comment>
<evidence type="ECO:0000256" key="1">
    <source>
        <dbReference type="ARBA" id="ARBA00022605"/>
    </source>
</evidence>
<proteinExistence type="inferred from homology"/>
<protein>
    <recommendedName>
        <fullName evidence="8">Probable methylthioribulose-1-phosphate dehydratase</fullName>
        <shortName evidence="8">MTRu-1-P dehydratase</shortName>
        <ecNumber evidence="8">4.2.1.109</ecNumber>
    </recommendedName>
</protein>
<feature type="binding site" evidence="8">
    <location>
        <position position="235"/>
    </location>
    <ligand>
        <name>substrate</name>
    </ligand>
</feature>
<dbReference type="InterPro" id="IPR036409">
    <property type="entry name" value="Aldolase_II/adducin_N_sf"/>
</dbReference>
<comment type="pathway">
    <text evidence="8">Amino-acid biosynthesis; L-methionine biosynthesis via salvage pathway; L-methionine from S-methyl-5-thio-alpha-D-ribose 1-phosphate: step 2/6.</text>
</comment>
<comment type="similarity">
    <text evidence="8">Belongs to the aldolase class II family. MtnB subfamily.</text>
</comment>
<dbReference type="InterPro" id="IPR017714">
    <property type="entry name" value="MethylthioRu-1-P_deHdtase_MtnB"/>
</dbReference>
<dbReference type="GO" id="GO:0043874">
    <property type="term" value="F:acireductone synthase activity"/>
    <property type="evidence" value="ECO:0007669"/>
    <property type="project" value="InterPro"/>
</dbReference>
<dbReference type="Gene3D" id="2.60.120.10">
    <property type="entry name" value="Jelly Rolls"/>
    <property type="match status" value="1"/>
</dbReference>
<feature type="binding site" evidence="8">
    <location>
        <position position="253"/>
    </location>
    <ligand>
        <name>Zn(2+)</name>
        <dbReference type="ChEBI" id="CHEBI:29105"/>
    </ligand>
</feature>
<evidence type="ECO:0000256" key="9">
    <source>
        <dbReference type="SAM" id="MobiDB-lite"/>
    </source>
</evidence>
<evidence type="ECO:0000256" key="4">
    <source>
        <dbReference type="ARBA" id="ARBA00022833"/>
    </source>
</evidence>
<dbReference type="Gene3D" id="3.40.225.10">
    <property type="entry name" value="Class II aldolase/adducin N-terminal domain"/>
    <property type="match status" value="1"/>
</dbReference>
<dbReference type="Pfam" id="PF00596">
    <property type="entry name" value="Aldolase_II"/>
    <property type="match status" value="1"/>
</dbReference>
<feature type="region of interest" description="Disordered" evidence="9">
    <location>
        <begin position="371"/>
        <end position="394"/>
    </location>
</feature>
<evidence type="ECO:0000256" key="3">
    <source>
        <dbReference type="ARBA" id="ARBA00022801"/>
    </source>
</evidence>
<dbReference type="SMART" id="SM01007">
    <property type="entry name" value="Aldolase_II"/>
    <property type="match status" value="1"/>
</dbReference>
<dbReference type="InterPro" id="IPR036412">
    <property type="entry name" value="HAD-like_sf"/>
</dbReference>
<dbReference type="GO" id="GO:0010309">
    <property type="term" value="F:acireductone dioxygenase [iron(II)-requiring] activity"/>
    <property type="evidence" value="ECO:0007669"/>
    <property type="project" value="InterPro"/>
</dbReference>
<dbReference type="eggNOG" id="KOG2631">
    <property type="taxonomic scope" value="Eukaryota"/>
</dbReference>
<comment type="subcellular location">
    <subcellularLocation>
        <location evidence="8">Cytoplasm</location>
    </subcellularLocation>
</comment>
<evidence type="ECO:0000256" key="2">
    <source>
        <dbReference type="ARBA" id="ARBA00022723"/>
    </source>
</evidence>
<dbReference type="Pfam" id="PF03079">
    <property type="entry name" value="ARD"/>
    <property type="match status" value="1"/>
</dbReference>
<evidence type="ECO:0000256" key="6">
    <source>
        <dbReference type="ARBA" id="ARBA00023239"/>
    </source>
</evidence>
<dbReference type="Gene3D" id="1.10.720.60">
    <property type="match status" value="1"/>
</dbReference>
<dbReference type="GO" id="GO:0019509">
    <property type="term" value="P:L-methionine salvage from methylthioadenosine"/>
    <property type="evidence" value="ECO:0007669"/>
    <property type="project" value="UniProtKB-UniRule"/>
</dbReference>
<dbReference type="Pfam" id="PF00702">
    <property type="entry name" value="Hydrolase"/>
    <property type="match status" value="1"/>
</dbReference>
<sequence length="644" mass="72344">MNSMETPVTELEHELRLHYLDSAVERASLTILRQVGVTFPRNALQLESNGVETTVDLLTDQELHAEHTNRTGAITYVLKSGRVFLDVRDSGDSWIRILLNAGTPVTLAAGVLHRFVPDATYAPHHAVTATESVAEGDRCLVARFDKPSDAIQTMQYHKYRELICELCRQFYQAGWVTGTGGSISIRFGNRIYMTPSGVQKERIQPDELYLLDIDGAILNAPKQKPGQKYPKLSDCSPLFLHSYRIRNAGAVIHSHGMTCNIITALCDGKSEFRITHQEMIKGLAGHGYHDDLVIPIIENTAKESDLADSLAVAIRKYPQASAVLVRRHGIYVWGDSWEAAKRHSECLHYLFEAAIDMHKLNIDFTVAPKRSVAEESSQRNKRARTDASETTETAAESIAEQHKFVLLDIEGTTTPITFVHDVLFPYAKENVSSFLEDTWSAASTQAVVTALREQARLDGKLNEHFHWSILPADADQDKIIESVFHNVMHNMRSDRKLGPLKQLQGYIWDRGYQSGDLKALVYDDVTGFMQRMEEKDVRVGIYSSGSRQAQKLLFQYSDQGDLRKYLTVYFDTKVGHKRETQSYEEILLSLNVDSGKDVLFVTDIIEEAEAASRAGLDVVLSVRPGNKPLPATHPFHTIQSFEEL</sequence>
<dbReference type="PANTHER" id="PTHR20371">
    <property type="entry name" value="ENOLASE-PHOSPHATASE E1"/>
    <property type="match status" value="1"/>
</dbReference>
<evidence type="ECO:0000256" key="5">
    <source>
        <dbReference type="ARBA" id="ARBA00023167"/>
    </source>
</evidence>
<keyword evidence="1 8" id="KW-0028">Amino-acid biosynthesis</keyword>
<dbReference type="UniPathway" id="UPA00904">
    <property type="reaction ID" value="UER00875"/>
</dbReference>
<dbReference type="FunFam" id="3.40.225.10:FF:000010">
    <property type="entry name" value="Probable bifunctional methylthioribulose-1-phosphate dehydratase/enolase-phosphatase E1"/>
    <property type="match status" value="1"/>
</dbReference>
<dbReference type="SFLD" id="SFLDG01129">
    <property type="entry name" value="C1.5:_HAD__Beta-PGM__Phosphata"/>
    <property type="match status" value="1"/>
</dbReference>
<keyword evidence="5 8" id="KW-0486">Methionine biosynthesis</keyword>
<keyword evidence="3" id="KW-0378">Hydrolase</keyword>
<dbReference type="AlphaFoldDB" id="K3WWJ7"/>
<dbReference type="SUPFAM" id="SSF56784">
    <property type="entry name" value="HAD-like"/>
    <property type="match status" value="1"/>
</dbReference>
<dbReference type="EnsemblProtists" id="PYU1_T009345">
    <property type="protein sequence ID" value="PYU1_T009345"/>
    <property type="gene ID" value="PYU1_G009327"/>
</dbReference>
<dbReference type="InParanoid" id="K3WWJ7"/>
<dbReference type="GO" id="GO:0000287">
    <property type="term" value="F:magnesium ion binding"/>
    <property type="evidence" value="ECO:0007669"/>
    <property type="project" value="InterPro"/>
</dbReference>